<protein>
    <recommendedName>
        <fullName evidence="1">VWFA domain-containing protein</fullName>
    </recommendedName>
</protein>
<evidence type="ECO:0000259" key="1">
    <source>
        <dbReference type="PROSITE" id="PS50234"/>
    </source>
</evidence>
<dbReference type="InterPro" id="IPR002035">
    <property type="entry name" value="VWF_A"/>
</dbReference>
<evidence type="ECO:0000313" key="7">
    <source>
        <dbReference type="Proteomes" id="UP000663873"/>
    </source>
</evidence>
<keyword evidence="7" id="KW-1185">Reference proteome</keyword>
<organism evidence="2 6">
    <name type="scientific">Rotaria socialis</name>
    <dbReference type="NCBI Taxonomy" id="392032"/>
    <lineage>
        <taxon>Eukaryota</taxon>
        <taxon>Metazoa</taxon>
        <taxon>Spiralia</taxon>
        <taxon>Gnathifera</taxon>
        <taxon>Rotifera</taxon>
        <taxon>Eurotatoria</taxon>
        <taxon>Bdelloidea</taxon>
        <taxon>Philodinida</taxon>
        <taxon>Philodinidae</taxon>
        <taxon>Rotaria</taxon>
    </lineage>
</organism>
<evidence type="ECO:0000313" key="4">
    <source>
        <dbReference type="EMBL" id="CAF4511564.1"/>
    </source>
</evidence>
<dbReference type="PANTHER" id="PTHR10579:SF43">
    <property type="entry name" value="ZINC FINGER (C3HC4-TYPE RING FINGER) FAMILY PROTEIN"/>
    <property type="match status" value="1"/>
</dbReference>
<dbReference type="EMBL" id="CAJOBO010004220">
    <property type="protein sequence ID" value="CAF4515216.1"/>
    <property type="molecule type" value="Genomic_DNA"/>
</dbReference>
<dbReference type="Proteomes" id="UP000663833">
    <property type="component" value="Unassembled WGS sequence"/>
</dbReference>
<dbReference type="PROSITE" id="PS50234">
    <property type="entry name" value="VWFA"/>
    <property type="match status" value="1"/>
</dbReference>
<proteinExistence type="predicted"/>
<evidence type="ECO:0000313" key="6">
    <source>
        <dbReference type="Proteomes" id="UP000663825"/>
    </source>
</evidence>
<dbReference type="Pfam" id="PF00092">
    <property type="entry name" value="VWA"/>
    <property type="match status" value="1"/>
</dbReference>
<dbReference type="Proteomes" id="UP000663851">
    <property type="component" value="Unassembled WGS sequence"/>
</dbReference>
<name>A0A818F100_9BILA</name>
<feature type="domain" description="VWFA" evidence="1">
    <location>
        <begin position="27"/>
        <end position="160"/>
    </location>
</feature>
<evidence type="ECO:0000313" key="3">
    <source>
        <dbReference type="EMBL" id="CAF3516353.1"/>
    </source>
</evidence>
<reference evidence="2" key="1">
    <citation type="submission" date="2021-02" db="EMBL/GenBank/DDBJ databases">
        <authorList>
            <person name="Nowell W R."/>
        </authorList>
    </citation>
    <scope>NUCLEOTIDE SEQUENCE</scope>
</reference>
<comment type="caution">
    <text evidence="2">The sequence shown here is derived from an EMBL/GenBank/DDBJ whole genome shotgun (WGS) entry which is preliminary data.</text>
</comment>
<dbReference type="OrthoDB" id="687730at2759"/>
<dbReference type="Proteomes" id="UP000663825">
    <property type="component" value="Unassembled WGS sequence"/>
</dbReference>
<dbReference type="Proteomes" id="UP000663873">
    <property type="component" value="Unassembled WGS sequence"/>
</dbReference>
<dbReference type="AlphaFoldDB" id="A0A818F100"/>
<dbReference type="EMBL" id="CAJOBP010007301">
    <property type="protein sequence ID" value="CAF4511564.1"/>
    <property type="molecule type" value="Genomic_DNA"/>
</dbReference>
<dbReference type="EMBL" id="CAJNXB010006121">
    <property type="protein sequence ID" value="CAF3467698.1"/>
    <property type="molecule type" value="Genomic_DNA"/>
</dbReference>
<accession>A0A818F100</accession>
<evidence type="ECO:0000313" key="2">
    <source>
        <dbReference type="EMBL" id="CAF3467698.1"/>
    </source>
</evidence>
<dbReference type="InterPro" id="IPR036465">
    <property type="entry name" value="vWFA_dom_sf"/>
</dbReference>
<gene>
    <name evidence="5" type="ORF">HFQ381_LOCUS28751</name>
    <name evidence="3" type="ORF">LUA448_LOCUS26175</name>
    <name evidence="2" type="ORF">TIS948_LOCUS33103</name>
    <name evidence="4" type="ORF">UJA718_LOCUS27022</name>
</gene>
<dbReference type="SUPFAM" id="SSF53300">
    <property type="entry name" value="vWA-like"/>
    <property type="match status" value="1"/>
</dbReference>
<dbReference type="InterPro" id="IPR051266">
    <property type="entry name" value="CLCR"/>
</dbReference>
<sequence length="160" mass="17711">MVTLNAPSIRSNEASEKQLDELHIPVDLISVVDQSGSMQGKRIALLKETLNYIVDRMGPLDRLDIVSFDTTAKETLQNAIWYHIQTGGDKPMGSGLEMAIKLLRNRQATNPSGALLVLTDGQDSQRHDYSNLMEQLPEDVVCHTFGYGSDHYAALLSQIV</sequence>
<dbReference type="EMBL" id="CAJNYD010003524">
    <property type="protein sequence ID" value="CAF3516353.1"/>
    <property type="molecule type" value="Genomic_DNA"/>
</dbReference>
<evidence type="ECO:0000313" key="5">
    <source>
        <dbReference type="EMBL" id="CAF4515216.1"/>
    </source>
</evidence>
<dbReference type="Gene3D" id="3.40.50.410">
    <property type="entry name" value="von Willebrand factor, type A domain"/>
    <property type="match status" value="1"/>
</dbReference>
<dbReference type="PANTHER" id="PTHR10579">
    <property type="entry name" value="CALCIUM-ACTIVATED CHLORIDE CHANNEL REGULATOR"/>
    <property type="match status" value="1"/>
</dbReference>